<keyword evidence="4" id="KW-1185">Reference proteome</keyword>
<dbReference type="Proteomes" id="UP000055590">
    <property type="component" value="Chromosome"/>
</dbReference>
<dbReference type="AlphaFoldDB" id="A0A0K1PE67"/>
<dbReference type="KEGG" id="vin:AKJ08_2197"/>
<evidence type="ECO:0000313" key="4">
    <source>
        <dbReference type="Proteomes" id="UP000055590"/>
    </source>
</evidence>
<dbReference type="EMBL" id="CP012332">
    <property type="protein sequence ID" value="AKU91810.1"/>
    <property type="molecule type" value="Genomic_DNA"/>
</dbReference>
<feature type="signal peptide" evidence="2">
    <location>
        <begin position="1"/>
        <end position="22"/>
    </location>
</feature>
<evidence type="ECO:0000256" key="1">
    <source>
        <dbReference type="SAM" id="MobiDB-lite"/>
    </source>
</evidence>
<organism evidence="3 4">
    <name type="scientific">Vulgatibacter incomptus</name>
    <dbReference type="NCBI Taxonomy" id="1391653"/>
    <lineage>
        <taxon>Bacteria</taxon>
        <taxon>Pseudomonadati</taxon>
        <taxon>Myxococcota</taxon>
        <taxon>Myxococcia</taxon>
        <taxon>Myxococcales</taxon>
        <taxon>Cystobacterineae</taxon>
        <taxon>Vulgatibacteraceae</taxon>
        <taxon>Vulgatibacter</taxon>
    </lineage>
</organism>
<evidence type="ECO:0000256" key="2">
    <source>
        <dbReference type="SAM" id="SignalP"/>
    </source>
</evidence>
<feature type="region of interest" description="Disordered" evidence="1">
    <location>
        <begin position="131"/>
        <end position="184"/>
    </location>
</feature>
<protein>
    <submittedName>
        <fullName evidence="3">Uncharacterized protein</fullName>
    </submittedName>
</protein>
<gene>
    <name evidence="3" type="ORF">AKJ08_2197</name>
</gene>
<name>A0A0K1PE67_9BACT</name>
<keyword evidence="2" id="KW-0732">Signal</keyword>
<accession>A0A0K1PE67</accession>
<feature type="chain" id="PRO_5005465928" evidence="2">
    <location>
        <begin position="23"/>
        <end position="184"/>
    </location>
</feature>
<proteinExistence type="predicted"/>
<evidence type="ECO:0000313" key="3">
    <source>
        <dbReference type="EMBL" id="AKU91810.1"/>
    </source>
</evidence>
<sequence length="184" mass="19026">MRANLSILIAAAVLAAPLASSAETPASLLEEARATITAMKQSTSQVRQLATEQAKGSDKLKLNCVTERRDSMEQSVARAEATLDAANGWGLDVATAALQAVKSASQQVKLQRAEANRCVGIEDGAVLADSDEKAGGTDASTDALAAKGSREDGTGWYNPLSDSATSPFGSVPLQRRLPAASPTK</sequence>
<reference evidence="3 4" key="1">
    <citation type="submission" date="2015-08" db="EMBL/GenBank/DDBJ databases">
        <authorList>
            <person name="Babu N.S."/>
            <person name="Beckwith C.J."/>
            <person name="Beseler K.G."/>
            <person name="Brison A."/>
            <person name="Carone J.V."/>
            <person name="Caskin T.P."/>
            <person name="Diamond M."/>
            <person name="Durham M.E."/>
            <person name="Foxe J.M."/>
            <person name="Go M."/>
            <person name="Henderson B.A."/>
            <person name="Jones I.B."/>
            <person name="McGettigan J.A."/>
            <person name="Micheletti S.J."/>
            <person name="Nasrallah M.E."/>
            <person name="Ortiz D."/>
            <person name="Piller C.R."/>
            <person name="Privatt S.R."/>
            <person name="Schneider S.L."/>
            <person name="Sharp S."/>
            <person name="Smith T.C."/>
            <person name="Stanton J.D."/>
            <person name="Ullery H.E."/>
            <person name="Wilson R.J."/>
            <person name="Serrano M.G."/>
            <person name="Buck G."/>
            <person name="Lee V."/>
            <person name="Wang Y."/>
            <person name="Carvalho R."/>
            <person name="Voegtly L."/>
            <person name="Shi R."/>
            <person name="Duckworth R."/>
            <person name="Johnson A."/>
            <person name="Loviza R."/>
            <person name="Walstead R."/>
            <person name="Shah Z."/>
            <person name="Kiflezghi M."/>
            <person name="Wade K."/>
            <person name="Ball S.L."/>
            <person name="Bradley K.W."/>
            <person name="Asai D.J."/>
            <person name="Bowman C.A."/>
            <person name="Russell D.A."/>
            <person name="Pope W.H."/>
            <person name="Jacobs-Sera D."/>
            <person name="Hendrix R.W."/>
            <person name="Hatfull G.F."/>
        </authorList>
    </citation>
    <scope>NUCLEOTIDE SEQUENCE [LARGE SCALE GENOMIC DNA]</scope>
    <source>
        <strain evidence="3 4">DSM 27710</strain>
    </source>
</reference>
<dbReference type="RefSeq" id="WP_050726069.1">
    <property type="nucleotide sequence ID" value="NZ_CP012332.1"/>
</dbReference>